<dbReference type="STRING" id="262316.MAP_3477"/>
<evidence type="ECO:0000256" key="10">
    <source>
        <dbReference type="ARBA" id="ARBA00048109"/>
    </source>
</evidence>
<evidence type="ECO:0000256" key="5">
    <source>
        <dbReference type="ARBA" id="ARBA00022516"/>
    </source>
</evidence>
<dbReference type="UniPathway" id="UPA00282"/>
<dbReference type="GO" id="GO:0019432">
    <property type="term" value="P:triglyceride biosynthetic process"/>
    <property type="evidence" value="ECO:0007669"/>
    <property type="project" value="UniProtKB-UniPathway"/>
</dbReference>
<evidence type="ECO:0000256" key="2">
    <source>
        <dbReference type="ARBA" id="ARBA00005189"/>
    </source>
</evidence>
<dbReference type="GO" id="GO:0005886">
    <property type="term" value="C:plasma membrane"/>
    <property type="evidence" value="ECO:0007669"/>
    <property type="project" value="TreeGrafter"/>
</dbReference>
<comment type="pathway">
    <text evidence="1">Glycerolipid metabolism; triacylglycerol biosynthesis.</text>
</comment>
<evidence type="ECO:0000256" key="11">
    <source>
        <dbReference type="SAM" id="MobiDB-lite"/>
    </source>
</evidence>
<evidence type="ECO:0000256" key="9">
    <source>
        <dbReference type="ARBA" id="ARBA00023315"/>
    </source>
</evidence>
<evidence type="ECO:0000313" key="14">
    <source>
        <dbReference type="Proteomes" id="UP000000580"/>
    </source>
</evidence>
<evidence type="ECO:0000256" key="7">
    <source>
        <dbReference type="ARBA" id="ARBA00022798"/>
    </source>
</evidence>
<comment type="similarity">
    <text evidence="3">Belongs to the long-chain O-acyltransferase family.</text>
</comment>
<dbReference type="EMBL" id="AE016958">
    <property type="protein sequence ID" value="AAS06027.1"/>
    <property type="molecule type" value="Genomic_DNA"/>
</dbReference>
<comment type="pathway">
    <text evidence="2">Lipid metabolism.</text>
</comment>
<keyword evidence="6" id="KW-0808">Transferase</keyword>
<protein>
    <recommendedName>
        <fullName evidence="4">diacylglycerol O-acyltransferase</fullName>
        <ecNumber evidence="4">2.3.1.20</ecNumber>
    </recommendedName>
</protein>
<keyword evidence="8" id="KW-0443">Lipid metabolism</keyword>
<keyword evidence="7" id="KW-0319">Glycerol metabolism</keyword>
<feature type="compositionally biased region" description="Low complexity" evidence="11">
    <location>
        <begin position="386"/>
        <end position="400"/>
    </location>
</feature>
<dbReference type="EC" id="2.3.1.20" evidence="4"/>
<comment type="catalytic activity">
    <reaction evidence="10">
        <text>an acyl-CoA + a 1,2-diacyl-sn-glycerol = a triacyl-sn-glycerol + CoA</text>
        <dbReference type="Rhea" id="RHEA:10868"/>
        <dbReference type="ChEBI" id="CHEBI:17815"/>
        <dbReference type="ChEBI" id="CHEBI:57287"/>
        <dbReference type="ChEBI" id="CHEBI:58342"/>
        <dbReference type="ChEBI" id="CHEBI:64615"/>
        <dbReference type="EC" id="2.3.1.20"/>
    </reaction>
</comment>
<dbReference type="AlphaFoldDB" id="Q73U91"/>
<evidence type="ECO:0000256" key="1">
    <source>
        <dbReference type="ARBA" id="ARBA00004771"/>
    </source>
</evidence>
<dbReference type="Proteomes" id="UP000000580">
    <property type="component" value="Chromosome"/>
</dbReference>
<dbReference type="GO" id="GO:0001666">
    <property type="term" value="P:response to hypoxia"/>
    <property type="evidence" value="ECO:0007669"/>
    <property type="project" value="TreeGrafter"/>
</dbReference>
<evidence type="ECO:0000256" key="8">
    <source>
        <dbReference type="ARBA" id="ARBA00023098"/>
    </source>
</evidence>
<dbReference type="PANTHER" id="PTHR31650:SF1">
    <property type="entry name" value="WAX ESTER SYNTHASE_DIACYLGLYCEROL ACYLTRANSFERASE 4-RELATED"/>
    <property type="match status" value="1"/>
</dbReference>
<keyword evidence="9" id="KW-0012">Acyltransferase</keyword>
<reference evidence="13 14" key="1">
    <citation type="journal article" date="2005" name="Proc. Natl. Acad. Sci. U.S.A.">
        <title>The complete genome sequence of Mycobacterium avium subspecies paratuberculosis.</title>
        <authorList>
            <person name="Li L."/>
            <person name="Bannantine J.P."/>
            <person name="Zhang Q."/>
            <person name="Amonsin A."/>
            <person name="May B.J."/>
            <person name="Alt D."/>
            <person name="Banerji N."/>
            <person name="Kanjilal S."/>
            <person name="Kapur V."/>
        </authorList>
    </citation>
    <scope>NUCLEOTIDE SEQUENCE [LARGE SCALE GENOMIC DNA]</scope>
    <source>
        <strain evidence="14">ATCC BAA-968 / K-10</strain>
    </source>
</reference>
<organism evidence="13 14">
    <name type="scientific">Mycolicibacterium paratuberculosis (strain ATCC BAA-968 / K-10)</name>
    <name type="common">Mycobacterium paratuberculosis</name>
    <dbReference type="NCBI Taxonomy" id="262316"/>
    <lineage>
        <taxon>Bacteria</taxon>
        <taxon>Bacillati</taxon>
        <taxon>Actinomycetota</taxon>
        <taxon>Actinomycetes</taxon>
        <taxon>Mycobacteriales</taxon>
        <taxon>Mycobacteriaceae</taxon>
        <taxon>Mycobacterium</taxon>
        <taxon>Mycobacterium avium complex (MAC)</taxon>
    </lineage>
</organism>
<evidence type="ECO:0000256" key="4">
    <source>
        <dbReference type="ARBA" id="ARBA00013244"/>
    </source>
</evidence>
<evidence type="ECO:0000256" key="6">
    <source>
        <dbReference type="ARBA" id="ARBA00022679"/>
    </source>
</evidence>
<sequence>MAQTLDTAFLKAHDPDQHASLAIGAVAIVDGTVPDPAQLEHLVAERILPIARCTQLLRAHPLNREWVDCPDFDLARHLRRVAIAGTGDEAELSQVIGQALRRPLHPGRPPWECWVIEGLRGNRWAMLMKTHHGLLDGNPAARLITRLCDDADADMFANNAAAQPVSPSTGWLDALSRVSSLTGGLLGALRLAGRAEAVAPVRRYATVRVPIADVDRVCRKFGVSANDVALAAVTEGFRTVLLDRGEQPRADSLRTLVPLPVRSAVLSHLPVEHDDPVRRLQTVHARCNPAAGTQPAGIVESAIGLLPNMVRGNLIQLLSRLPQRGGAQLRRRTGFRHHRRAGRRVRRHAAGRRRRAGHGAAGGPRRRFRAAVRRPAAPPRGPPAAGPGAARAPVGARARASLTGSGRDRAAVRRFSSWANRGRW</sequence>
<evidence type="ECO:0000259" key="12">
    <source>
        <dbReference type="Pfam" id="PF03007"/>
    </source>
</evidence>
<keyword evidence="5" id="KW-0444">Lipid biosynthesis</keyword>
<dbReference type="GO" id="GO:0051701">
    <property type="term" value="P:biological process involved in interaction with host"/>
    <property type="evidence" value="ECO:0007669"/>
    <property type="project" value="TreeGrafter"/>
</dbReference>
<evidence type="ECO:0000256" key="3">
    <source>
        <dbReference type="ARBA" id="ARBA00009587"/>
    </source>
</evidence>
<dbReference type="GO" id="GO:0004144">
    <property type="term" value="F:diacylglycerol O-acyltransferase activity"/>
    <property type="evidence" value="ECO:0007669"/>
    <property type="project" value="UniProtKB-EC"/>
</dbReference>
<dbReference type="PANTHER" id="PTHR31650">
    <property type="entry name" value="O-ACYLTRANSFERASE (WSD1-LIKE) FAMILY PROTEIN"/>
    <property type="match status" value="1"/>
</dbReference>
<dbReference type="eggNOG" id="COG1020">
    <property type="taxonomic scope" value="Bacteria"/>
</dbReference>
<feature type="compositionally biased region" description="Basic residues" evidence="11">
    <location>
        <begin position="331"/>
        <end position="357"/>
    </location>
</feature>
<dbReference type="HOGENOM" id="CLU_024186_3_0_11"/>
<name>Q73U91_MYCPA</name>
<dbReference type="PATRIC" id="fig|262316.17.peg.3698"/>
<feature type="domain" description="O-acyltransferase WSD1-like N-terminal" evidence="12">
    <location>
        <begin position="4"/>
        <end position="196"/>
    </location>
</feature>
<dbReference type="GO" id="GO:0071731">
    <property type="term" value="P:response to nitric oxide"/>
    <property type="evidence" value="ECO:0007669"/>
    <property type="project" value="TreeGrafter"/>
</dbReference>
<dbReference type="KEGG" id="mpa:MAP_3477"/>
<gene>
    <name evidence="13" type="ordered locus">MAP_3477</name>
</gene>
<feature type="region of interest" description="Disordered" evidence="11">
    <location>
        <begin position="331"/>
        <end position="408"/>
    </location>
</feature>
<feature type="compositionally biased region" description="Pro residues" evidence="11">
    <location>
        <begin position="376"/>
        <end position="385"/>
    </location>
</feature>
<proteinExistence type="inferred from homology"/>
<dbReference type="Pfam" id="PF03007">
    <property type="entry name" value="WS_DGAT_cat"/>
    <property type="match status" value="1"/>
</dbReference>
<accession>Q73U91</accession>
<dbReference type="InterPro" id="IPR045034">
    <property type="entry name" value="O-acyltransferase_WSD1-like"/>
</dbReference>
<keyword evidence="14" id="KW-1185">Reference proteome</keyword>
<evidence type="ECO:0000313" key="13">
    <source>
        <dbReference type="EMBL" id="AAS06027.1"/>
    </source>
</evidence>
<dbReference type="SUPFAM" id="SSF52777">
    <property type="entry name" value="CoA-dependent acyltransferases"/>
    <property type="match status" value="1"/>
</dbReference>
<dbReference type="GO" id="GO:0006071">
    <property type="term" value="P:glycerol metabolic process"/>
    <property type="evidence" value="ECO:0007669"/>
    <property type="project" value="UniProtKB-KW"/>
</dbReference>
<dbReference type="InterPro" id="IPR004255">
    <property type="entry name" value="O-acyltransferase_WSD1_N"/>
</dbReference>